<organism evidence="2 3">
    <name type="scientific">Aedes aegypti</name>
    <name type="common">Yellowfever mosquito</name>
    <name type="synonym">Culex aegypti</name>
    <dbReference type="NCBI Taxonomy" id="7159"/>
    <lineage>
        <taxon>Eukaryota</taxon>
        <taxon>Metazoa</taxon>
        <taxon>Ecdysozoa</taxon>
        <taxon>Arthropoda</taxon>
        <taxon>Hexapoda</taxon>
        <taxon>Insecta</taxon>
        <taxon>Pterygota</taxon>
        <taxon>Neoptera</taxon>
        <taxon>Endopterygota</taxon>
        <taxon>Diptera</taxon>
        <taxon>Nematocera</taxon>
        <taxon>Culicoidea</taxon>
        <taxon>Culicidae</taxon>
        <taxon>Culicinae</taxon>
        <taxon>Aedini</taxon>
        <taxon>Aedes</taxon>
        <taxon>Stegomyia</taxon>
    </lineage>
</organism>
<dbReference type="Proteomes" id="UP000008820">
    <property type="component" value="Unassembled WGS sequence"/>
</dbReference>
<dbReference type="AlphaFoldDB" id="A0A903VDK8"/>
<keyword evidence="3" id="KW-1185">Reference proteome</keyword>
<dbReference type="OrthoDB" id="8744624at2759"/>
<feature type="region of interest" description="Disordered" evidence="1">
    <location>
        <begin position="67"/>
        <end position="101"/>
    </location>
</feature>
<dbReference type="PANTHER" id="PTHR40240:SF1">
    <property type="entry name" value="PLEXUS, ISOFORM A"/>
    <property type="match status" value="1"/>
</dbReference>
<evidence type="ECO:0000313" key="2">
    <source>
        <dbReference type="EnsemblMetazoa" id="AAEL021311-PA"/>
    </source>
</evidence>
<sequence>MSRENPSPVAVVPSTTTSAITQPATASPVLAGRFDGMKMSSFAHHKLKIGNYANSLAASVPVSSVATPSANNANDNKSTSSTSSSTHRLEEESALDLRNLPMPGATDILDLSMPDKNSVTEVCYVCGDEQRRGSLVEISTVKPKDGKDQEKPYFPIFDETHARPARSRPKDPKGMVQACKTCHNYLINQWHAFNVSFSFEMIICYIVDYWGLWRV</sequence>
<evidence type="ECO:0000313" key="3">
    <source>
        <dbReference type="Proteomes" id="UP000008820"/>
    </source>
</evidence>
<protein>
    <submittedName>
        <fullName evidence="2">Uncharacterized protein</fullName>
    </submittedName>
</protein>
<feature type="compositionally biased region" description="Polar residues" evidence="1">
    <location>
        <begin position="13"/>
        <end position="25"/>
    </location>
</feature>
<reference evidence="3" key="1">
    <citation type="submission" date="2017-06" db="EMBL/GenBank/DDBJ databases">
        <title>Aedes aegypti genome working group (AGWG) sequencing and assembly.</title>
        <authorList>
            <consortium name="Aedes aegypti Genome Working Group (AGWG)"/>
            <person name="Matthews B.J."/>
        </authorList>
    </citation>
    <scope>NUCLEOTIDE SEQUENCE [LARGE SCALE GENOMIC DNA]</scope>
    <source>
        <strain evidence="3">LVP_AGWG</strain>
    </source>
</reference>
<dbReference type="PANTHER" id="PTHR40240">
    <property type="entry name" value="PLEXUS, ISOFORM A"/>
    <property type="match status" value="1"/>
</dbReference>
<proteinExistence type="predicted"/>
<gene>
    <name evidence="2" type="primary">110681294</name>
</gene>
<feature type="region of interest" description="Disordered" evidence="1">
    <location>
        <begin position="1"/>
        <end position="25"/>
    </location>
</feature>
<name>A0A903VDK8_AEDAE</name>
<accession>A0A903VDK8</accession>
<evidence type="ECO:0000256" key="1">
    <source>
        <dbReference type="SAM" id="MobiDB-lite"/>
    </source>
</evidence>
<dbReference type="EnsemblMetazoa" id="AAEL021311-RA">
    <property type="protein sequence ID" value="AAEL021311-PA"/>
    <property type="gene ID" value="AAEL021311"/>
</dbReference>
<reference evidence="2" key="2">
    <citation type="submission" date="2022-10" db="UniProtKB">
        <authorList>
            <consortium name="EnsemblMetazoa"/>
        </authorList>
    </citation>
    <scope>IDENTIFICATION</scope>
    <source>
        <strain evidence="2">LVP_AGWG</strain>
    </source>
</reference>